<dbReference type="SUPFAM" id="SSF51182">
    <property type="entry name" value="RmlC-like cupins"/>
    <property type="match status" value="1"/>
</dbReference>
<dbReference type="InterPro" id="IPR011051">
    <property type="entry name" value="RmlC_Cupin_sf"/>
</dbReference>
<dbReference type="Proteomes" id="UP000298225">
    <property type="component" value="Unassembled WGS sequence"/>
</dbReference>
<dbReference type="PANTHER" id="PTHR38599:SF1">
    <property type="entry name" value="CUPIN DOMAIN PROTEIN (AFU_ORTHOLOGUE AFUA_3G13620)"/>
    <property type="match status" value="1"/>
</dbReference>
<dbReference type="CDD" id="cd02234">
    <property type="entry name" value="cupin_BLR7677-like"/>
    <property type="match status" value="1"/>
</dbReference>
<dbReference type="Gene3D" id="2.60.120.10">
    <property type="entry name" value="Jelly Rolls"/>
    <property type="match status" value="1"/>
</dbReference>
<sequence length="168" mass="17520">MMSISGFAHRIGAVSNPRAMSAKAARKALRTAAVPLIAAAIALGASPAIAQGREQVKVAFAHALPNVEGKRLVAVTVTYPPGAKSLAHHHAASAFIYAYVLSGAIRSQVGDEPAKIYHAGESFYEMPGSHHRVSENASDKESASLLAVFVVDSKDEPLTTPDKAPGPQ</sequence>
<feature type="domain" description="Cupin type-2" evidence="1">
    <location>
        <begin position="76"/>
        <end position="149"/>
    </location>
</feature>
<evidence type="ECO:0000313" key="3">
    <source>
        <dbReference type="Proteomes" id="UP000298225"/>
    </source>
</evidence>
<dbReference type="InterPro" id="IPR014710">
    <property type="entry name" value="RmlC-like_jellyroll"/>
</dbReference>
<proteinExistence type="predicted"/>
<accession>A0A4Y9LAR4</accession>
<evidence type="ECO:0000313" key="2">
    <source>
        <dbReference type="EMBL" id="TFV40591.1"/>
    </source>
</evidence>
<organism evidence="2 3">
    <name type="scientific">Bradyrhizobium frederickii</name>
    <dbReference type="NCBI Taxonomy" id="2560054"/>
    <lineage>
        <taxon>Bacteria</taxon>
        <taxon>Pseudomonadati</taxon>
        <taxon>Pseudomonadota</taxon>
        <taxon>Alphaproteobacteria</taxon>
        <taxon>Hyphomicrobiales</taxon>
        <taxon>Nitrobacteraceae</taxon>
        <taxon>Bradyrhizobium</taxon>
    </lineage>
</organism>
<dbReference type="Pfam" id="PF07883">
    <property type="entry name" value="Cupin_2"/>
    <property type="match status" value="1"/>
</dbReference>
<comment type="caution">
    <text evidence="2">The sequence shown here is derived from an EMBL/GenBank/DDBJ whole genome shotgun (WGS) entry which is preliminary data.</text>
</comment>
<name>A0A4Y9LAR4_9BRAD</name>
<evidence type="ECO:0000259" key="1">
    <source>
        <dbReference type="Pfam" id="PF07883"/>
    </source>
</evidence>
<protein>
    <submittedName>
        <fullName evidence="2">Cupin domain-containing protein</fullName>
    </submittedName>
</protein>
<gene>
    <name evidence="2" type="ORF">E4K66_06980</name>
</gene>
<dbReference type="PANTHER" id="PTHR38599">
    <property type="entry name" value="CUPIN DOMAIN PROTEIN (AFU_ORTHOLOGUE AFUA_3G13620)"/>
    <property type="match status" value="1"/>
</dbReference>
<dbReference type="EMBL" id="SPQU01000003">
    <property type="protein sequence ID" value="TFV40591.1"/>
    <property type="molecule type" value="Genomic_DNA"/>
</dbReference>
<dbReference type="OrthoDB" id="9813436at2"/>
<reference evidence="2 3" key="1">
    <citation type="submission" date="2019-03" db="EMBL/GenBank/DDBJ databases">
        <title>Bradyrhizobium strains diversity isolated from Chamaecrista fasciculata.</title>
        <authorList>
            <person name="Urquiaga M.C.O."/>
            <person name="Hungria M."/>
            <person name="Delamuta J.R.M."/>
        </authorList>
    </citation>
    <scope>NUCLEOTIDE SEQUENCE [LARGE SCALE GENOMIC DNA]</scope>
    <source>
        <strain evidence="2 3">CNPSo 3424</strain>
    </source>
</reference>
<dbReference type="InterPro" id="IPR013096">
    <property type="entry name" value="Cupin_2"/>
</dbReference>
<dbReference type="AlphaFoldDB" id="A0A4Y9LAR4"/>
<keyword evidence="3" id="KW-1185">Reference proteome</keyword>